<feature type="signal peptide" evidence="1">
    <location>
        <begin position="1"/>
        <end position="20"/>
    </location>
</feature>
<dbReference type="InterPro" id="IPR013328">
    <property type="entry name" value="6PGD_dom2"/>
</dbReference>
<dbReference type="GO" id="GO:0140673">
    <property type="term" value="P:transcription elongation-coupled chromatin remodeling"/>
    <property type="evidence" value="ECO:0007669"/>
    <property type="project" value="TreeGrafter"/>
</dbReference>
<keyword evidence="5" id="KW-1185">Reference proteome</keyword>
<dbReference type="InterPro" id="IPR051265">
    <property type="entry name" value="HIBADH-related_NP60_sf"/>
</dbReference>
<dbReference type="PANTHER" id="PTHR43580:SF2">
    <property type="entry name" value="CYTOKINE-LIKE NUCLEAR FACTOR N-PAC"/>
    <property type="match status" value="1"/>
</dbReference>
<evidence type="ECO:0000259" key="2">
    <source>
        <dbReference type="Pfam" id="PF03446"/>
    </source>
</evidence>
<dbReference type="Pfam" id="PF21761">
    <property type="entry name" value="RedAm-like_C"/>
    <property type="match status" value="1"/>
</dbReference>
<accession>A0A5N6E1M0</accession>
<dbReference type="GO" id="GO:0050661">
    <property type="term" value="F:NADP binding"/>
    <property type="evidence" value="ECO:0007669"/>
    <property type="project" value="InterPro"/>
</dbReference>
<evidence type="ECO:0000313" key="4">
    <source>
        <dbReference type="EMBL" id="KAB8211095.1"/>
    </source>
</evidence>
<feature type="domain" description="NADPH-dependent reductive aminase-like C-terminal" evidence="3">
    <location>
        <begin position="164"/>
        <end position="296"/>
    </location>
</feature>
<dbReference type="GO" id="GO:0016491">
    <property type="term" value="F:oxidoreductase activity"/>
    <property type="evidence" value="ECO:0007669"/>
    <property type="project" value="UniProtKB-KW"/>
</dbReference>
<protein>
    <submittedName>
        <fullName evidence="4">Uncharacterized protein</fullName>
    </submittedName>
</protein>
<reference evidence="4 5" key="1">
    <citation type="submission" date="2019-04" db="EMBL/GenBank/DDBJ databases">
        <title>Fungal friends and foes A comparative genomics study of 23 Aspergillus species from section Flavi.</title>
        <authorList>
            <consortium name="DOE Joint Genome Institute"/>
            <person name="Kjaerbolling I."/>
            <person name="Vesth T.C."/>
            <person name="Frisvad J.C."/>
            <person name="Nybo J.L."/>
            <person name="Theobald S."/>
            <person name="Kildgaard S."/>
            <person name="Petersen T.I."/>
            <person name="Kuo A."/>
            <person name="Sato A."/>
            <person name="Lyhne E.K."/>
            <person name="Kogle M.E."/>
            <person name="Wiebenga A."/>
            <person name="Kun R.S."/>
            <person name="Lubbers R.J."/>
            <person name="Makela M.R."/>
            <person name="Barry K."/>
            <person name="Chovatia M."/>
            <person name="Clum A."/>
            <person name="Daum C."/>
            <person name="Haridas S."/>
            <person name="He G."/>
            <person name="LaButti K."/>
            <person name="Lipzen A."/>
            <person name="Mondo S."/>
            <person name="Pangilinan J."/>
            <person name="Riley R."/>
            <person name="Salamov A."/>
            <person name="Simmons B.A."/>
            <person name="Magnuson J.K."/>
            <person name="Henrissat B."/>
            <person name="Mortensen U.H."/>
            <person name="Larsen T.O."/>
            <person name="De vries R.P."/>
            <person name="Grigoriev I.V."/>
            <person name="Machida M."/>
            <person name="Baker S.E."/>
            <person name="Andersen M.R."/>
        </authorList>
    </citation>
    <scope>NUCLEOTIDE SEQUENCE [LARGE SCALE GENOMIC DNA]</scope>
    <source>
        <strain evidence="4 5">CBS 117618</strain>
    </source>
</reference>
<feature type="chain" id="PRO_5024917292" evidence="1">
    <location>
        <begin position="21"/>
        <end position="301"/>
    </location>
</feature>
<gene>
    <name evidence="4" type="ORF">BDV34DRAFT_186088</name>
</gene>
<dbReference type="SUPFAM" id="SSF51735">
    <property type="entry name" value="NAD(P)-binding Rossmann-fold domains"/>
    <property type="match status" value="1"/>
</dbReference>
<dbReference type="Gene3D" id="1.10.1040.10">
    <property type="entry name" value="N-(1-d-carboxylethyl)-l-norvaline Dehydrogenase, domain 2"/>
    <property type="match status" value="1"/>
</dbReference>
<evidence type="ECO:0000313" key="5">
    <source>
        <dbReference type="Proteomes" id="UP000326532"/>
    </source>
</evidence>
<dbReference type="PANTHER" id="PTHR43580">
    <property type="entry name" value="OXIDOREDUCTASE GLYR1-RELATED"/>
    <property type="match status" value="1"/>
</dbReference>
<keyword evidence="1" id="KW-0732">Signal</keyword>
<dbReference type="Pfam" id="PF03446">
    <property type="entry name" value="NAD_binding_2"/>
    <property type="match status" value="1"/>
</dbReference>
<dbReference type="AlphaFoldDB" id="A0A5N6E1M0"/>
<sequence>MTVERSVSVIGLGLMGSALARTFVEDGWKTTVWNRSTDKVHPLVAKGAVPAASLTQCVGASRLVVICLLNPGAVHEVLENIDPLSCMGRTLIDYTSGTTLLTRQTQEKAMSLSFSSYIRGAILATPAQVGRPESPFYYAGDGATFRSLESDIKILGRPSYVGEDPSFASLQGCIMMDAFFGIAIGFLQAVAVLKASTMYSAGGAERFVTEELAPVLSHAYPMVLADLAKQIDKGNYLTDDGMPLSLLIQTLNSMKRTHSDLGISDVMFEPLLKLMHSRAAQGRADEEISSLLELISHTKTI</sequence>
<dbReference type="Gene3D" id="3.40.50.720">
    <property type="entry name" value="NAD(P)-binding Rossmann-like Domain"/>
    <property type="match status" value="1"/>
</dbReference>
<evidence type="ECO:0000259" key="3">
    <source>
        <dbReference type="Pfam" id="PF21761"/>
    </source>
</evidence>
<name>A0A5N6E1M0_ASPPA</name>
<feature type="domain" description="6-phosphogluconate dehydrogenase NADP-binding" evidence="2">
    <location>
        <begin position="7"/>
        <end position="110"/>
    </location>
</feature>
<dbReference type="GO" id="GO:0031491">
    <property type="term" value="F:nucleosome binding"/>
    <property type="evidence" value="ECO:0007669"/>
    <property type="project" value="TreeGrafter"/>
</dbReference>
<organism evidence="4 5">
    <name type="scientific">Aspergillus parasiticus</name>
    <dbReference type="NCBI Taxonomy" id="5067"/>
    <lineage>
        <taxon>Eukaryota</taxon>
        <taxon>Fungi</taxon>
        <taxon>Dikarya</taxon>
        <taxon>Ascomycota</taxon>
        <taxon>Pezizomycotina</taxon>
        <taxon>Eurotiomycetes</taxon>
        <taxon>Eurotiomycetidae</taxon>
        <taxon>Eurotiales</taxon>
        <taxon>Aspergillaceae</taxon>
        <taxon>Aspergillus</taxon>
        <taxon>Aspergillus subgen. Circumdati</taxon>
    </lineage>
</organism>
<dbReference type="InterPro" id="IPR036291">
    <property type="entry name" value="NAD(P)-bd_dom_sf"/>
</dbReference>
<dbReference type="VEuPathDB" id="FungiDB:BDV34DRAFT_186088"/>
<proteinExistence type="predicted"/>
<dbReference type="InterPro" id="IPR048666">
    <property type="entry name" value="RedAm-like_C"/>
</dbReference>
<dbReference type="Proteomes" id="UP000326532">
    <property type="component" value="Unassembled WGS sequence"/>
</dbReference>
<dbReference type="GO" id="GO:0003677">
    <property type="term" value="F:DNA binding"/>
    <property type="evidence" value="ECO:0007669"/>
    <property type="project" value="TreeGrafter"/>
</dbReference>
<dbReference type="GO" id="GO:0000785">
    <property type="term" value="C:chromatin"/>
    <property type="evidence" value="ECO:0007669"/>
    <property type="project" value="TreeGrafter"/>
</dbReference>
<dbReference type="InterPro" id="IPR006115">
    <property type="entry name" value="6PGDH_NADP-bd"/>
</dbReference>
<evidence type="ECO:0000256" key="1">
    <source>
        <dbReference type="SAM" id="SignalP"/>
    </source>
</evidence>
<dbReference type="EMBL" id="ML734940">
    <property type="protein sequence ID" value="KAB8211095.1"/>
    <property type="molecule type" value="Genomic_DNA"/>
</dbReference>